<dbReference type="InterPro" id="IPR036782">
    <property type="entry name" value="NE0471-like_N"/>
</dbReference>
<dbReference type="OrthoDB" id="9803723at2"/>
<name>A0A6N8EER0_9GAMM</name>
<dbReference type="EMBL" id="WNKT01000050">
    <property type="protein sequence ID" value="MTW22713.1"/>
    <property type="molecule type" value="Genomic_DNA"/>
</dbReference>
<accession>A0A6N8EER0</accession>
<evidence type="ECO:0000313" key="1">
    <source>
        <dbReference type="EMBL" id="MTW22713.1"/>
    </source>
</evidence>
<protein>
    <submittedName>
        <fullName evidence="1">DUF2442 domain-containing protein</fullName>
    </submittedName>
</protein>
<dbReference type="SUPFAM" id="SSF143880">
    <property type="entry name" value="NE0471 N-terminal domain-like"/>
    <property type="match status" value="1"/>
</dbReference>
<dbReference type="Gene3D" id="3.30.2020.10">
    <property type="entry name" value="NE0471-like N-terminal domain"/>
    <property type="match status" value="1"/>
</dbReference>
<evidence type="ECO:0000313" key="2">
    <source>
        <dbReference type="Proteomes" id="UP000434044"/>
    </source>
</evidence>
<comment type="caution">
    <text evidence="1">The sequence shown here is derived from an EMBL/GenBank/DDBJ whole genome shotgun (WGS) entry which is preliminary data.</text>
</comment>
<dbReference type="Proteomes" id="UP000434044">
    <property type="component" value="Unassembled WGS sequence"/>
</dbReference>
<reference evidence="1 2" key="1">
    <citation type="submission" date="2019-11" db="EMBL/GenBank/DDBJ databases">
        <title>Whole-genome sequence of the anaerobic purple sulfur bacterium Allochromatium palmeri DSM 15591.</title>
        <authorList>
            <person name="Kyndt J.A."/>
            <person name="Meyer T.E."/>
        </authorList>
    </citation>
    <scope>NUCLEOTIDE SEQUENCE [LARGE SCALE GENOMIC DNA]</scope>
    <source>
        <strain evidence="1 2">DSM 15591</strain>
    </source>
</reference>
<proteinExistence type="predicted"/>
<dbReference type="RefSeq" id="WP_155451275.1">
    <property type="nucleotide sequence ID" value="NZ_WNKT01000050.1"/>
</dbReference>
<gene>
    <name evidence="1" type="ORF">GJ668_16740</name>
</gene>
<dbReference type="AlphaFoldDB" id="A0A6N8EER0"/>
<organism evidence="1 2">
    <name type="scientific">Allochromatium palmeri</name>
    <dbReference type="NCBI Taxonomy" id="231048"/>
    <lineage>
        <taxon>Bacteria</taxon>
        <taxon>Pseudomonadati</taxon>
        <taxon>Pseudomonadota</taxon>
        <taxon>Gammaproteobacteria</taxon>
        <taxon>Chromatiales</taxon>
        <taxon>Chromatiaceae</taxon>
        <taxon>Allochromatium</taxon>
    </lineage>
</organism>
<keyword evidence="2" id="KW-1185">Reference proteome</keyword>
<sequence length="97" mass="11400">MLEICDAKYAGDYKVYLVFNNGRAGIANLEKTIFNDTRLIFTKFRDKDRFACFKVDHGTIVWSDEFDLASDYLFYLAFNDDPELQAKFKEWGYVDIV</sequence>